<organism evidence="1 2">
    <name type="scientific">Lithospermum erythrorhizon</name>
    <name type="common">Purple gromwell</name>
    <name type="synonym">Lithospermum officinale var. erythrorhizon</name>
    <dbReference type="NCBI Taxonomy" id="34254"/>
    <lineage>
        <taxon>Eukaryota</taxon>
        <taxon>Viridiplantae</taxon>
        <taxon>Streptophyta</taxon>
        <taxon>Embryophyta</taxon>
        <taxon>Tracheophyta</taxon>
        <taxon>Spermatophyta</taxon>
        <taxon>Magnoliopsida</taxon>
        <taxon>eudicotyledons</taxon>
        <taxon>Gunneridae</taxon>
        <taxon>Pentapetalae</taxon>
        <taxon>asterids</taxon>
        <taxon>lamiids</taxon>
        <taxon>Boraginales</taxon>
        <taxon>Boraginaceae</taxon>
        <taxon>Boraginoideae</taxon>
        <taxon>Lithospermeae</taxon>
        <taxon>Lithospermum</taxon>
    </lineage>
</organism>
<evidence type="ECO:0000313" key="1">
    <source>
        <dbReference type="EMBL" id="GAA0162491.1"/>
    </source>
</evidence>
<dbReference type="InterPro" id="IPR036397">
    <property type="entry name" value="RNaseH_sf"/>
</dbReference>
<dbReference type="AlphaFoldDB" id="A0AAV3QH23"/>
<dbReference type="GO" id="GO:0003676">
    <property type="term" value="F:nucleic acid binding"/>
    <property type="evidence" value="ECO:0007669"/>
    <property type="project" value="InterPro"/>
</dbReference>
<accession>A0AAV3QH23</accession>
<keyword evidence="2" id="KW-1185">Reference proteome</keyword>
<dbReference type="PANTHER" id="PTHR42648">
    <property type="entry name" value="TRANSPOSASE, PUTATIVE-RELATED"/>
    <property type="match status" value="1"/>
</dbReference>
<dbReference type="InterPro" id="IPR039537">
    <property type="entry name" value="Retrotran_Ty1/copia-like"/>
</dbReference>
<evidence type="ECO:0000313" key="2">
    <source>
        <dbReference type="Proteomes" id="UP001454036"/>
    </source>
</evidence>
<protein>
    <submittedName>
        <fullName evidence="1">Uncharacterized protein</fullName>
    </submittedName>
</protein>
<comment type="caution">
    <text evidence="1">The sequence shown here is derived from an EMBL/GenBank/DDBJ whole genome shotgun (WGS) entry which is preliminary data.</text>
</comment>
<dbReference type="Gene3D" id="3.30.420.10">
    <property type="entry name" value="Ribonuclease H-like superfamily/Ribonuclease H"/>
    <property type="match status" value="1"/>
</dbReference>
<sequence>MDLDLAFRVDRPTPFTTKSSLHDRENLRSRNDQIALSLMIIKRSIPEAFKGAVSDEITDAKDFLTEVEKYFVKNDKNETITLWGEALKTVAYTLNRVPSKAASKTPYEIWTSQKPSLKHLHIWGSSAEERPFRSFENKLDSKTVTIHVIVQEAYEELHEGNVNNDPTQNGIFVPKE</sequence>
<dbReference type="EMBL" id="BAABME010004473">
    <property type="protein sequence ID" value="GAA0162491.1"/>
    <property type="molecule type" value="Genomic_DNA"/>
</dbReference>
<reference evidence="1 2" key="1">
    <citation type="submission" date="2024-01" db="EMBL/GenBank/DDBJ databases">
        <title>The complete chloroplast genome sequence of Lithospermum erythrorhizon: insights into the phylogenetic relationship among Boraginaceae species and the maternal lineages of purple gromwells.</title>
        <authorList>
            <person name="Okada T."/>
            <person name="Watanabe K."/>
        </authorList>
    </citation>
    <scope>NUCLEOTIDE SEQUENCE [LARGE SCALE GENOMIC DNA]</scope>
</reference>
<name>A0AAV3QH23_LITER</name>
<proteinExistence type="predicted"/>
<dbReference type="Proteomes" id="UP001454036">
    <property type="component" value="Unassembled WGS sequence"/>
</dbReference>
<gene>
    <name evidence="1" type="ORF">LIER_18572</name>
</gene>
<dbReference type="PANTHER" id="PTHR42648:SF28">
    <property type="entry name" value="TRANSPOSON-ENCODED PROTEIN WITH RIBONUCLEASE H-LIKE AND RETROVIRUS ZINC FINGER-LIKE DOMAINS"/>
    <property type="match status" value="1"/>
</dbReference>